<dbReference type="PANTHER" id="PTHR48007">
    <property type="entry name" value="LEUCINE-RICH REPEAT RECEPTOR-LIKE PROTEIN KINASE PXC1"/>
    <property type="match status" value="1"/>
</dbReference>
<feature type="signal peptide" evidence="15">
    <location>
        <begin position="1"/>
        <end position="26"/>
    </location>
</feature>
<keyword evidence="9 14" id="KW-1133">Transmembrane helix</keyword>
<dbReference type="FunFam" id="3.80.10.10:FF:000722">
    <property type="entry name" value="Leucine-rich repeat receptor-like protein kinase"/>
    <property type="match status" value="1"/>
</dbReference>
<dbReference type="Pfam" id="PF00069">
    <property type="entry name" value="Pkinase"/>
    <property type="match status" value="1"/>
</dbReference>
<feature type="chain" id="PRO_5019809250" description="Protein kinase domain-containing protein" evidence="15">
    <location>
        <begin position="27"/>
        <end position="782"/>
    </location>
</feature>
<evidence type="ECO:0000256" key="3">
    <source>
        <dbReference type="ARBA" id="ARBA00022614"/>
    </source>
</evidence>
<comment type="subcellular location">
    <subcellularLocation>
        <location evidence="1">Membrane</location>
        <topology evidence="1">Single-pass type I membrane protein</topology>
    </subcellularLocation>
</comment>
<keyword evidence="10 14" id="KW-0472">Membrane</keyword>
<keyword evidence="4 14" id="KW-0812">Transmembrane</keyword>
<feature type="region of interest" description="Disordered" evidence="13">
    <location>
        <begin position="377"/>
        <end position="446"/>
    </location>
</feature>
<dbReference type="FunFam" id="3.80.10.10:FF:000101">
    <property type="entry name" value="LRR receptor-like serine/threonine-protein kinase ERECTA"/>
    <property type="match status" value="1"/>
</dbReference>
<dbReference type="GO" id="GO:0005524">
    <property type="term" value="F:ATP binding"/>
    <property type="evidence" value="ECO:0007669"/>
    <property type="project" value="UniProtKB-KW"/>
</dbReference>
<feature type="region of interest" description="Disordered" evidence="13">
    <location>
        <begin position="655"/>
        <end position="677"/>
    </location>
</feature>
<keyword evidence="12" id="KW-0325">Glycoprotein</keyword>
<evidence type="ECO:0000256" key="14">
    <source>
        <dbReference type="SAM" id="Phobius"/>
    </source>
</evidence>
<keyword evidence="8" id="KW-0067">ATP-binding</keyword>
<dbReference type="Gene3D" id="3.80.10.10">
    <property type="entry name" value="Ribonuclease Inhibitor"/>
    <property type="match status" value="2"/>
</dbReference>
<evidence type="ECO:0000256" key="7">
    <source>
        <dbReference type="ARBA" id="ARBA00022741"/>
    </source>
</evidence>
<keyword evidence="3" id="KW-0433">Leucine-rich repeat</keyword>
<feature type="region of interest" description="Disordered" evidence="13">
    <location>
        <begin position="314"/>
        <end position="339"/>
    </location>
</feature>
<comment type="caution">
    <text evidence="17">The sequence shown here is derived from an EMBL/GenBank/DDBJ whole genome shotgun (WGS) entry which is preliminary data.</text>
</comment>
<dbReference type="GO" id="GO:0004672">
    <property type="term" value="F:protein kinase activity"/>
    <property type="evidence" value="ECO:0007669"/>
    <property type="project" value="InterPro"/>
</dbReference>
<dbReference type="InterPro" id="IPR000719">
    <property type="entry name" value="Prot_kinase_dom"/>
</dbReference>
<evidence type="ECO:0000256" key="15">
    <source>
        <dbReference type="SAM" id="SignalP"/>
    </source>
</evidence>
<dbReference type="GO" id="GO:0016020">
    <property type="term" value="C:membrane"/>
    <property type="evidence" value="ECO:0007669"/>
    <property type="project" value="UniProtKB-SubCell"/>
</dbReference>
<reference evidence="17 18" key="1">
    <citation type="submission" date="2018-10" db="EMBL/GenBank/DDBJ databases">
        <title>A high-quality apple genome assembly.</title>
        <authorList>
            <person name="Hu J."/>
        </authorList>
    </citation>
    <scope>NUCLEOTIDE SEQUENCE [LARGE SCALE GENOMIC DNA]</scope>
    <source>
        <strain evidence="18">cv. HFTH1</strain>
        <tissue evidence="17">Young leaf</tissue>
    </source>
</reference>
<dbReference type="SUPFAM" id="SSF56112">
    <property type="entry name" value="Protein kinase-like (PK-like)"/>
    <property type="match status" value="1"/>
</dbReference>
<feature type="compositionally biased region" description="Polar residues" evidence="13">
    <location>
        <begin position="323"/>
        <end position="339"/>
    </location>
</feature>
<evidence type="ECO:0000256" key="5">
    <source>
        <dbReference type="ARBA" id="ARBA00022729"/>
    </source>
</evidence>
<dbReference type="InterPro" id="IPR046959">
    <property type="entry name" value="PRK1-6/SRF4-like"/>
</dbReference>
<dbReference type="Pfam" id="PF07714">
    <property type="entry name" value="PK_Tyr_Ser-Thr"/>
    <property type="match status" value="1"/>
</dbReference>
<gene>
    <name evidence="17" type="ORF">DVH24_034291</name>
</gene>
<evidence type="ECO:0000256" key="11">
    <source>
        <dbReference type="ARBA" id="ARBA00023170"/>
    </source>
</evidence>
<evidence type="ECO:0000256" key="13">
    <source>
        <dbReference type="SAM" id="MobiDB-lite"/>
    </source>
</evidence>
<feature type="domain" description="Protein kinase" evidence="16">
    <location>
        <begin position="469"/>
        <end position="782"/>
    </location>
</feature>
<keyword evidence="11" id="KW-0675">Receptor</keyword>
<keyword evidence="18" id="KW-1185">Reference proteome</keyword>
<dbReference type="PANTHER" id="PTHR48007:SF47">
    <property type="entry name" value="PROTEIN KINASE DOMAIN-CONTAINING PROTEIN"/>
    <property type="match status" value="1"/>
</dbReference>
<dbReference type="Pfam" id="PF13855">
    <property type="entry name" value="LRR_8"/>
    <property type="match status" value="1"/>
</dbReference>
<feature type="compositionally biased region" description="Low complexity" evidence="13">
    <location>
        <begin position="655"/>
        <end position="671"/>
    </location>
</feature>
<evidence type="ECO:0000256" key="9">
    <source>
        <dbReference type="ARBA" id="ARBA00022989"/>
    </source>
</evidence>
<keyword evidence="5 15" id="KW-0732">Signal</keyword>
<dbReference type="InterPro" id="IPR001611">
    <property type="entry name" value="Leu-rich_rpt"/>
</dbReference>
<evidence type="ECO:0000313" key="17">
    <source>
        <dbReference type="EMBL" id="RXH87391.1"/>
    </source>
</evidence>
<dbReference type="Pfam" id="PF08263">
    <property type="entry name" value="LRRNT_2"/>
    <property type="match status" value="1"/>
</dbReference>
<evidence type="ECO:0000256" key="4">
    <source>
        <dbReference type="ARBA" id="ARBA00022692"/>
    </source>
</evidence>
<feature type="compositionally biased region" description="Basic and acidic residues" evidence="13">
    <location>
        <begin position="414"/>
        <end position="432"/>
    </location>
</feature>
<sequence length="782" mass="84273">MTWWRVASIFLPLRLLLLLLLPSAFALNSDGVLLLSFKYSIISDPLSVLDNWNYEDETPCSWIGVTCTHLGNPGTPDMFRVTSLVLPNSHLVGSISPELGSLQHLQRLDLSNNFFNGSLPVTLFNASELQVLSLSNNFISGDLPDEFVSGLKSLQFLNVSGNDLAGDIPENLTSLQNLTIISLRSNYFTGNLPAGFNSVEVLDLSSNLLNGTLPLDFGGENLRYLNLSYNKISGKIPVGFVKRVSENSTIDLSFNNLTGPIPDSPALLSQKTKQFAGNSELCGKPLKTLCPIPSTLSTPPNMATSTSSSPAIAAIPRTFDNGPETNISGGANGTRNQSQTGLKPGTIAGIVVGDLAGIAVLGLVILYVYHVRKRKSLNSRGSSAKDPEMKPKVVTKQDPDKKAKSAAWSCITIKGEEKSEATSSDSDHDDKNGPVGGLHNPNGEAQKSGVLVTVEGGDQPELELETLLKASAYILGASGPSIVYKAVLEDKTELAVRRIGECRVLKMRDFESLVRAIAKVRHPNLVRVRGFYWGDDEKLVIYDYVSNGSLATTNTRRSGSSPCHLPLETRMKIARGVARGLAYIHEKKHVHGNIKPSNILLNSDMEPIISDFGLDKLVLGNTIGQKASGSARGYFGSLKSMATREGTHDVLPIGGSPSAMPSAGAGSASSPYQAPESLKNLKPNPKWDVYSFGIVLLELLTGRIPSERELVAQWTPGTRTEEKIRILIMVDLAIRAEVEGREDALLACLKLGFSCASFSPQKRPTMKEAFQILDKSSSTSSN</sequence>
<evidence type="ECO:0000259" key="16">
    <source>
        <dbReference type="PROSITE" id="PS50011"/>
    </source>
</evidence>
<feature type="transmembrane region" description="Helical" evidence="14">
    <location>
        <begin position="347"/>
        <end position="369"/>
    </location>
</feature>
<dbReference type="Proteomes" id="UP000290289">
    <property type="component" value="Chromosome 10"/>
</dbReference>
<dbReference type="SUPFAM" id="SSF52058">
    <property type="entry name" value="L domain-like"/>
    <property type="match status" value="1"/>
</dbReference>
<dbReference type="Gene3D" id="1.10.510.10">
    <property type="entry name" value="Transferase(Phosphotransferase) domain 1"/>
    <property type="match status" value="1"/>
</dbReference>
<evidence type="ECO:0000256" key="1">
    <source>
        <dbReference type="ARBA" id="ARBA00004479"/>
    </source>
</evidence>
<keyword evidence="2" id="KW-0597">Phosphoprotein</keyword>
<evidence type="ECO:0000313" key="18">
    <source>
        <dbReference type="Proteomes" id="UP000290289"/>
    </source>
</evidence>
<organism evidence="17 18">
    <name type="scientific">Malus domestica</name>
    <name type="common">Apple</name>
    <name type="synonym">Pyrus malus</name>
    <dbReference type="NCBI Taxonomy" id="3750"/>
    <lineage>
        <taxon>Eukaryota</taxon>
        <taxon>Viridiplantae</taxon>
        <taxon>Streptophyta</taxon>
        <taxon>Embryophyta</taxon>
        <taxon>Tracheophyta</taxon>
        <taxon>Spermatophyta</taxon>
        <taxon>Magnoliopsida</taxon>
        <taxon>eudicotyledons</taxon>
        <taxon>Gunneridae</taxon>
        <taxon>Pentapetalae</taxon>
        <taxon>rosids</taxon>
        <taxon>fabids</taxon>
        <taxon>Rosales</taxon>
        <taxon>Rosaceae</taxon>
        <taxon>Amygdaloideae</taxon>
        <taxon>Maleae</taxon>
        <taxon>Malus</taxon>
    </lineage>
</organism>
<proteinExistence type="predicted"/>
<dbReference type="InterPro" id="IPR001245">
    <property type="entry name" value="Ser-Thr/Tyr_kinase_cat_dom"/>
</dbReference>
<protein>
    <recommendedName>
        <fullName evidence="16">Protein kinase domain-containing protein</fullName>
    </recommendedName>
</protein>
<accession>A0A498J1R5</accession>
<dbReference type="Gene3D" id="3.30.200.20">
    <property type="entry name" value="Phosphorylase Kinase, domain 1"/>
    <property type="match status" value="1"/>
</dbReference>
<evidence type="ECO:0000256" key="8">
    <source>
        <dbReference type="ARBA" id="ARBA00022840"/>
    </source>
</evidence>
<dbReference type="Pfam" id="PF00560">
    <property type="entry name" value="LRR_1"/>
    <property type="match status" value="2"/>
</dbReference>
<dbReference type="InterPro" id="IPR032675">
    <property type="entry name" value="LRR_dom_sf"/>
</dbReference>
<evidence type="ECO:0000256" key="10">
    <source>
        <dbReference type="ARBA" id="ARBA00023136"/>
    </source>
</evidence>
<dbReference type="AlphaFoldDB" id="A0A498J1R5"/>
<feature type="compositionally biased region" description="Basic and acidic residues" evidence="13">
    <location>
        <begin position="383"/>
        <end position="403"/>
    </location>
</feature>
<evidence type="ECO:0000256" key="2">
    <source>
        <dbReference type="ARBA" id="ARBA00022553"/>
    </source>
</evidence>
<dbReference type="InterPro" id="IPR013210">
    <property type="entry name" value="LRR_N_plant-typ"/>
</dbReference>
<evidence type="ECO:0000256" key="12">
    <source>
        <dbReference type="ARBA" id="ARBA00023180"/>
    </source>
</evidence>
<dbReference type="PROSITE" id="PS51450">
    <property type="entry name" value="LRR"/>
    <property type="match status" value="1"/>
</dbReference>
<evidence type="ECO:0000256" key="6">
    <source>
        <dbReference type="ARBA" id="ARBA00022737"/>
    </source>
</evidence>
<dbReference type="EMBL" id="RDQH01000336">
    <property type="protein sequence ID" value="RXH87391.1"/>
    <property type="molecule type" value="Genomic_DNA"/>
</dbReference>
<keyword evidence="6" id="KW-0677">Repeat</keyword>
<dbReference type="PROSITE" id="PS50011">
    <property type="entry name" value="PROTEIN_KINASE_DOM"/>
    <property type="match status" value="1"/>
</dbReference>
<dbReference type="InterPro" id="IPR011009">
    <property type="entry name" value="Kinase-like_dom_sf"/>
</dbReference>
<keyword evidence="7" id="KW-0547">Nucleotide-binding</keyword>
<name>A0A498J1R5_MALDO</name>